<evidence type="ECO:0000256" key="2">
    <source>
        <dbReference type="ARBA" id="ARBA00022475"/>
    </source>
</evidence>
<proteinExistence type="predicted"/>
<keyword evidence="5 6" id="KW-0472">Membrane</keyword>
<keyword evidence="2" id="KW-1003">Cell membrane</keyword>
<evidence type="ECO:0000256" key="4">
    <source>
        <dbReference type="ARBA" id="ARBA00022989"/>
    </source>
</evidence>
<feature type="transmembrane region" description="Helical" evidence="6">
    <location>
        <begin position="216"/>
        <end position="239"/>
    </location>
</feature>
<evidence type="ECO:0000256" key="3">
    <source>
        <dbReference type="ARBA" id="ARBA00022692"/>
    </source>
</evidence>
<dbReference type="PANTHER" id="PTHR30213:SF1">
    <property type="entry name" value="INNER MEMBRANE PROTEIN YHJD"/>
    <property type="match status" value="1"/>
</dbReference>
<evidence type="ECO:0000313" key="8">
    <source>
        <dbReference type="Proteomes" id="UP001597112"/>
    </source>
</evidence>
<comment type="caution">
    <text evidence="7">The sequence shown here is derived from an EMBL/GenBank/DDBJ whole genome shotgun (WGS) entry which is preliminary data.</text>
</comment>
<reference evidence="8" key="1">
    <citation type="journal article" date="2019" name="Int. J. Syst. Evol. Microbiol.">
        <title>The Global Catalogue of Microorganisms (GCM) 10K type strain sequencing project: providing services to taxonomists for standard genome sequencing and annotation.</title>
        <authorList>
            <consortium name="The Broad Institute Genomics Platform"/>
            <consortium name="The Broad Institute Genome Sequencing Center for Infectious Disease"/>
            <person name="Wu L."/>
            <person name="Ma J."/>
        </authorList>
    </citation>
    <scope>NUCLEOTIDE SEQUENCE [LARGE SCALE GENOMIC DNA]</scope>
    <source>
        <strain evidence="8">CCUG 58938</strain>
    </source>
</reference>
<protein>
    <submittedName>
        <fullName evidence="7">YihY/virulence factor BrkB family protein</fullName>
    </submittedName>
</protein>
<dbReference type="Proteomes" id="UP001597112">
    <property type="component" value="Unassembled WGS sequence"/>
</dbReference>
<feature type="transmembrane region" description="Helical" evidence="6">
    <location>
        <begin position="33"/>
        <end position="56"/>
    </location>
</feature>
<sequence length="304" mass="33636">MRVLNVFSKFWMLLKSTFQQWNDRDPFSNSATIAYYTIFSLPGLLVIIINLAGYFFGEEAVTNKISSQVGGMIGTGTAEDVETIVARASENKGSTLASIIGIVTLLFGATGVFYKLQQILNQMWEVKPQPKQKFLKLVRDRVFSFGLILVVGFLMLISLVISTALIAIRDWVAGYLSESLLVIFRIIDLLVSFGIVTLLFAAIYKFLPDARIRWKDVWIGATLTAVLFVIAKYALGIYFGNADPASTYGAAGSIILIMLWVTYAGMILLFGAEFTQVYATRYGKKIEPTEGAVSTHTIDQPVKS</sequence>
<keyword evidence="8" id="KW-1185">Reference proteome</keyword>
<feature type="transmembrane region" description="Helical" evidence="6">
    <location>
        <begin position="180"/>
        <end position="204"/>
    </location>
</feature>
<dbReference type="RefSeq" id="WP_377585510.1">
    <property type="nucleotide sequence ID" value="NZ_JBHTKA010000015.1"/>
</dbReference>
<feature type="transmembrane region" description="Helical" evidence="6">
    <location>
        <begin position="251"/>
        <end position="272"/>
    </location>
</feature>
<gene>
    <name evidence="7" type="ORF">ACFQ21_27935</name>
</gene>
<dbReference type="PIRSF" id="PIRSF035875">
    <property type="entry name" value="RNase_BN"/>
    <property type="match status" value="1"/>
</dbReference>
<dbReference type="NCBIfam" id="TIGR00765">
    <property type="entry name" value="yihY_not_rbn"/>
    <property type="match status" value="1"/>
</dbReference>
<evidence type="ECO:0000256" key="1">
    <source>
        <dbReference type="ARBA" id="ARBA00004651"/>
    </source>
</evidence>
<dbReference type="Pfam" id="PF03631">
    <property type="entry name" value="Virul_fac_BrkB"/>
    <property type="match status" value="1"/>
</dbReference>
<keyword evidence="4 6" id="KW-1133">Transmembrane helix</keyword>
<dbReference type="EMBL" id="JBHTKA010000015">
    <property type="protein sequence ID" value="MFD1003188.1"/>
    <property type="molecule type" value="Genomic_DNA"/>
</dbReference>
<evidence type="ECO:0000256" key="5">
    <source>
        <dbReference type="ARBA" id="ARBA00023136"/>
    </source>
</evidence>
<dbReference type="PANTHER" id="PTHR30213">
    <property type="entry name" value="INNER MEMBRANE PROTEIN YHJD"/>
    <property type="match status" value="1"/>
</dbReference>
<evidence type="ECO:0000256" key="6">
    <source>
        <dbReference type="SAM" id="Phobius"/>
    </source>
</evidence>
<name>A0ABW3KAR1_9BACT</name>
<evidence type="ECO:0000313" key="7">
    <source>
        <dbReference type="EMBL" id="MFD1003188.1"/>
    </source>
</evidence>
<comment type="subcellular location">
    <subcellularLocation>
        <location evidence="1">Cell membrane</location>
        <topology evidence="1">Multi-pass membrane protein</topology>
    </subcellularLocation>
</comment>
<feature type="transmembrane region" description="Helical" evidence="6">
    <location>
        <begin position="142"/>
        <end position="168"/>
    </location>
</feature>
<accession>A0ABW3KAR1</accession>
<dbReference type="InterPro" id="IPR017039">
    <property type="entry name" value="Virul_fac_BrkB"/>
</dbReference>
<feature type="transmembrane region" description="Helical" evidence="6">
    <location>
        <begin position="95"/>
        <end position="114"/>
    </location>
</feature>
<keyword evidence="3 6" id="KW-0812">Transmembrane</keyword>
<organism evidence="7 8">
    <name type="scientific">Ohtaekwangia kribbensis</name>
    <dbReference type="NCBI Taxonomy" id="688913"/>
    <lineage>
        <taxon>Bacteria</taxon>
        <taxon>Pseudomonadati</taxon>
        <taxon>Bacteroidota</taxon>
        <taxon>Cytophagia</taxon>
        <taxon>Cytophagales</taxon>
        <taxon>Fulvivirgaceae</taxon>
        <taxon>Ohtaekwangia</taxon>
    </lineage>
</organism>